<dbReference type="PANTHER" id="PTHR19964:SF92">
    <property type="entry name" value="PATJ HOMOLOG"/>
    <property type="match status" value="1"/>
</dbReference>
<dbReference type="InterPro" id="IPR001478">
    <property type="entry name" value="PDZ"/>
</dbReference>
<dbReference type="EMBL" id="JARGDH010000001">
    <property type="protein sequence ID" value="KAL0279192.1"/>
    <property type="molecule type" value="Genomic_DNA"/>
</dbReference>
<dbReference type="InterPro" id="IPR051342">
    <property type="entry name" value="PDZ_scaffold"/>
</dbReference>
<feature type="region of interest" description="Disordered" evidence="1">
    <location>
        <begin position="309"/>
        <end position="328"/>
    </location>
</feature>
<evidence type="ECO:0000259" key="2">
    <source>
        <dbReference type="PROSITE" id="PS50106"/>
    </source>
</evidence>
<dbReference type="FunFam" id="2.30.42.10:FF:000125">
    <property type="entry name" value="PATJ, crumbs cell polarity complex component"/>
    <property type="match status" value="1"/>
</dbReference>
<evidence type="ECO:0000313" key="3">
    <source>
        <dbReference type="EMBL" id="KAL0279192.1"/>
    </source>
</evidence>
<evidence type="ECO:0000256" key="1">
    <source>
        <dbReference type="SAM" id="MobiDB-lite"/>
    </source>
</evidence>
<dbReference type="Pfam" id="PF00595">
    <property type="entry name" value="PDZ"/>
    <property type="match status" value="3"/>
</dbReference>
<dbReference type="Gene3D" id="2.30.42.10">
    <property type="match status" value="4"/>
</dbReference>
<feature type="domain" description="PDZ" evidence="2">
    <location>
        <begin position="12"/>
        <end position="92"/>
    </location>
</feature>
<dbReference type="PANTHER" id="PTHR19964">
    <property type="entry name" value="MULTIPLE PDZ DOMAIN PROTEIN"/>
    <property type="match status" value="1"/>
</dbReference>
<protein>
    <recommendedName>
        <fullName evidence="2">PDZ domain-containing protein</fullName>
    </recommendedName>
</protein>
<feature type="compositionally biased region" description="Low complexity" evidence="1">
    <location>
        <begin position="687"/>
        <end position="704"/>
    </location>
</feature>
<dbReference type="PROSITE" id="PS50106">
    <property type="entry name" value="PDZ"/>
    <property type="match status" value="3"/>
</dbReference>
<gene>
    <name evidence="3" type="ORF">PYX00_000800</name>
</gene>
<dbReference type="CDD" id="cd06667">
    <property type="entry name" value="PDZ2_MUPP1-like"/>
    <property type="match status" value="1"/>
</dbReference>
<feature type="region of interest" description="Disordered" evidence="1">
    <location>
        <begin position="678"/>
        <end position="712"/>
    </location>
</feature>
<sequence>MVLNTEWAQVEVIDLVNDGSGLGFGIIGGRSTGVVVKTILPGGVADRDGRLQSGDHILQIGDVNLRGMGSEQVAAVLRQSGSHVRLVVARPVEPTSPDYQALGSHAPIVPTKILGDPEELDRHLLQNGYTETFSRQTPILETYSDHFVFRENESDVELHPQATLVMDAVRNPVGTTAIPLLSTPSLPVLTMDMLSLETSALPEMEKFTVELKKDLHGLGITIAGYVCEKEELSGIFVKSISEGSAADLCKKIQVNDRIVEVDGRSLQGYTNHQAVEVLRSTGQTVRLCLERYLRGPKFEQLQQAIAASELKPTTPSSPSAASLPRFPVSTDGESTVEIEMEGESHTTADSIVLENLESSNVDVELQDLELLIDDDYKGTLKPTVEAAIKAKWSKIIGNDCEIIVAQLCKLSEGGGLGISLEGTVDVEHGQEVRPHHYIRSILPEGPVGRNGRLQSGDELLEVNGHRLLGMNHIEVVSILKDLPMSVRMVCSRRNGDTLPHRLINSSQDRAAFARSILGGSLQNLIPATVRLVKAKSDGSLASTTTTATATDASSSKMKSRSLEPLTGLAMWSSEPQIIELVKGERGLGFSILDYQVKNKPYDSIAKKESIHSSGSSCRKSFSESSQRSRYLSSSKESVFFSPIQKSSLHNPMRRSVKDQHVRFNFGDQVRRYLASSAVDDGSYSPCSPWSGSEVSSTSSPSYASNGDGSRSPIAPFNYHIYI</sequence>
<dbReference type="InterPro" id="IPR036034">
    <property type="entry name" value="PDZ_sf"/>
</dbReference>
<dbReference type="CDD" id="cd06668">
    <property type="entry name" value="PDZ4_MUPP1-like"/>
    <property type="match status" value="1"/>
</dbReference>
<organism evidence="3">
    <name type="scientific">Menopon gallinae</name>
    <name type="common">poultry shaft louse</name>
    <dbReference type="NCBI Taxonomy" id="328185"/>
    <lineage>
        <taxon>Eukaryota</taxon>
        <taxon>Metazoa</taxon>
        <taxon>Ecdysozoa</taxon>
        <taxon>Arthropoda</taxon>
        <taxon>Hexapoda</taxon>
        <taxon>Insecta</taxon>
        <taxon>Pterygota</taxon>
        <taxon>Neoptera</taxon>
        <taxon>Paraneoptera</taxon>
        <taxon>Psocodea</taxon>
        <taxon>Troctomorpha</taxon>
        <taxon>Phthiraptera</taxon>
        <taxon>Amblycera</taxon>
        <taxon>Menoponidae</taxon>
        <taxon>Menopon</taxon>
    </lineage>
</organism>
<comment type="caution">
    <text evidence="3">The sequence shown here is derived from an EMBL/GenBank/DDBJ whole genome shotgun (WGS) entry which is preliminary data.</text>
</comment>
<dbReference type="CDD" id="cd06791">
    <property type="entry name" value="PDZ3_MUPP1-like"/>
    <property type="match status" value="1"/>
</dbReference>
<feature type="domain" description="PDZ" evidence="2">
    <location>
        <begin position="404"/>
        <end position="494"/>
    </location>
</feature>
<dbReference type="SMART" id="SM00228">
    <property type="entry name" value="PDZ"/>
    <property type="match status" value="3"/>
</dbReference>
<proteinExistence type="predicted"/>
<feature type="domain" description="PDZ" evidence="2">
    <location>
        <begin position="208"/>
        <end position="293"/>
    </location>
</feature>
<reference evidence="3" key="1">
    <citation type="journal article" date="2024" name="Gigascience">
        <title>Chromosome-level genome of the poultry shaft louse Menopon gallinae provides insight into the host-switching and adaptive evolution of parasitic lice.</title>
        <authorList>
            <person name="Xu Y."/>
            <person name="Ma L."/>
            <person name="Liu S."/>
            <person name="Liang Y."/>
            <person name="Liu Q."/>
            <person name="He Z."/>
            <person name="Tian L."/>
            <person name="Duan Y."/>
            <person name="Cai W."/>
            <person name="Li H."/>
            <person name="Song F."/>
        </authorList>
    </citation>
    <scope>NUCLEOTIDE SEQUENCE</scope>
    <source>
        <strain evidence="3">Cailab_2023a</strain>
    </source>
</reference>
<feature type="compositionally biased region" description="Low complexity" evidence="1">
    <location>
        <begin position="312"/>
        <end position="324"/>
    </location>
</feature>
<name>A0AAW2IA03_9NEOP</name>
<dbReference type="AlphaFoldDB" id="A0AAW2IA03"/>
<dbReference type="SUPFAM" id="SSF50156">
    <property type="entry name" value="PDZ domain-like"/>
    <property type="match status" value="3"/>
</dbReference>
<accession>A0AAW2IA03</accession>